<reference evidence="1" key="2">
    <citation type="journal article" date="2015" name="Fish Shellfish Immunol.">
        <title>Early steps in the European eel (Anguilla anguilla)-Vibrio vulnificus interaction in the gills: Role of the RtxA13 toxin.</title>
        <authorList>
            <person name="Callol A."/>
            <person name="Pajuelo D."/>
            <person name="Ebbesson L."/>
            <person name="Teles M."/>
            <person name="MacKenzie S."/>
            <person name="Amaro C."/>
        </authorList>
    </citation>
    <scope>NUCLEOTIDE SEQUENCE</scope>
</reference>
<reference evidence="1" key="1">
    <citation type="submission" date="2014-11" db="EMBL/GenBank/DDBJ databases">
        <authorList>
            <person name="Amaro Gonzalez C."/>
        </authorList>
    </citation>
    <scope>NUCLEOTIDE SEQUENCE</scope>
</reference>
<sequence length="32" mass="3445">MYSGDMAQEVRAVVWQSEGCPGLVEVSLSKST</sequence>
<dbReference type="AlphaFoldDB" id="A0A0E9TZ79"/>
<evidence type="ECO:0000313" key="1">
    <source>
        <dbReference type="EMBL" id="JAH58048.1"/>
    </source>
</evidence>
<dbReference type="EMBL" id="GBXM01050529">
    <property type="protein sequence ID" value="JAH58048.1"/>
    <property type="molecule type" value="Transcribed_RNA"/>
</dbReference>
<accession>A0A0E9TZ79</accession>
<name>A0A0E9TZ79_ANGAN</name>
<proteinExistence type="predicted"/>
<protein>
    <submittedName>
        <fullName evidence="1">Uncharacterized protein</fullName>
    </submittedName>
</protein>
<organism evidence="1">
    <name type="scientific">Anguilla anguilla</name>
    <name type="common">European freshwater eel</name>
    <name type="synonym">Muraena anguilla</name>
    <dbReference type="NCBI Taxonomy" id="7936"/>
    <lineage>
        <taxon>Eukaryota</taxon>
        <taxon>Metazoa</taxon>
        <taxon>Chordata</taxon>
        <taxon>Craniata</taxon>
        <taxon>Vertebrata</taxon>
        <taxon>Euteleostomi</taxon>
        <taxon>Actinopterygii</taxon>
        <taxon>Neopterygii</taxon>
        <taxon>Teleostei</taxon>
        <taxon>Anguilliformes</taxon>
        <taxon>Anguillidae</taxon>
        <taxon>Anguilla</taxon>
    </lineage>
</organism>